<protein>
    <submittedName>
        <fullName evidence="1">Uncharacterized protein</fullName>
    </submittedName>
</protein>
<sequence length="77" mass="8886">MTTNRLDLPADLGTPEYNRLMRFTDGVLTLQHQIKRADDFAQDGQWLMALEYLDVSARTLNLLKRVAREVPSQEIQP</sequence>
<name>A0A743U2A6_SALER</name>
<accession>A0A743U2A6</accession>
<reference evidence="1" key="2">
    <citation type="submission" date="2020-02" db="EMBL/GenBank/DDBJ databases">
        <authorList>
            <consortium name="NCBI Pathogen Detection Project"/>
        </authorList>
    </citation>
    <scope>NUCLEOTIDE SEQUENCE</scope>
    <source>
        <strain evidence="1">MA.GW_S00744-09</strain>
    </source>
</reference>
<reference evidence="1" key="1">
    <citation type="journal article" date="2018" name="Genome Biol.">
        <title>SKESA: strategic k-mer extension for scrupulous assemblies.</title>
        <authorList>
            <person name="Souvorov A."/>
            <person name="Agarwala R."/>
            <person name="Lipman D.J."/>
        </authorList>
    </citation>
    <scope>NUCLEOTIDE SEQUENCE</scope>
    <source>
        <strain evidence="1">MA.GW_S00744-09</strain>
    </source>
</reference>
<dbReference type="AlphaFoldDB" id="A0A743U2A6"/>
<evidence type="ECO:0000313" key="1">
    <source>
        <dbReference type="EMBL" id="HAF2210435.1"/>
    </source>
</evidence>
<gene>
    <name evidence="1" type="ORF">G9E81_003111</name>
</gene>
<comment type="caution">
    <text evidence="1">The sequence shown here is derived from an EMBL/GenBank/DDBJ whole genome shotgun (WGS) entry which is preliminary data.</text>
</comment>
<proteinExistence type="predicted"/>
<organism evidence="1">
    <name type="scientific">Salmonella enterica</name>
    <name type="common">Salmonella choleraesuis</name>
    <dbReference type="NCBI Taxonomy" id="28901"/>
    <lineage>
        <taxon>Bacteria</taxon>
        <taxon>Pseudomonadati</taxon>
        <taxon>Pseudomonadota</taxon>
        <taxon>Gammaproteobacteria</taxon>
        <taxon>Enterobacterales</taxon>
        <taxon>Enterobacteriaceae</taxon>
        <taxon>Salmonella</taxon>
    </lineage>
</organism>
<dbReference type="EMBL" id="DAAUNW010000008">
    <property type="protein sequence ID" value="HAF2210435.1"/>
    <property type="molecule type" value="Genomic_DNA"/>
</dbReference>